<evidence type="ECO:0008006" key="4">
    <source>
        <dbReference type="Google" id="ProtNLM"/>
    </source>
</evidence>
<dbReference type="Gene3D" id="2.130.10.10">
    <property type="entry name" value="YVTN repeat-like/Quinoprotein amine dehydrogenase"/>
    <property type="match status" value="1"/>
</dbReference>
<sequence>MTHPRHIVGTVATSALLLMAVAACSQESPQIESKSGSAMGHIHGLGVDPSDGTLYAASHLGLFRVENGAPRRVGEAWHDLMGFLVIGPSHFVASGHPDLASDLPKHLGLIESIDAGVTWTPASLAGQADFHALDGTETFLVGYNGVSSRLLVTRDRKSWSTVDQRPIIDVASAPGSRDYLATTPTGELLRYTGARESRARTVVAPPLAYIEWAPEDLVVGLSAAGEVHVSRDAGQSWTKKGSLPGAPEALTVTSAGWYAAAEGVIFESTDAGDTWSRLA</sequence>
<feature type="signal peptide" evidence="1">
    <location>
        <begin position="1"/>
        <end position="25"/>
    </location>
</feature>
<dbReference type="PROSITE" id="PS51257">
    <property type="entry name" value="PROKAR_LIPOPROTEIN"/>
    <property type="match status" value="1"/>
</dbReference>
<evidence type="ECO:0000313" key="3">
    <source>
        <dbReference type="Proteomes" id="UP000550354"/>
    </source>
</evidence>
<name>A0A838XCF1_9ACTN</name>
<dbReference type="SUPFAM" id="SSF110296">
    <property type="entry name" value="Oligoxyloglucan reducing end-specific cellobiohydrolase"/>
    <property type="match status" value="1"/>
</dbReference>
<protein>
    <recommendedName>
        <fullName evidence="4">Exo-alpha-sialidase</fullName>
    </recommendedName>
</protein>
<dbReference type="AlphaFoldDB" id="A0A838XCF1"/>
<reference evidence="2 3" key="1">
    <citation type="submission" date="2020-07" db="EMBL/GenBank/DDBJ databases">
        <title>Draft genome and description of Aeromicrobium phoceense strain Marseille-Q0843 isolated from healthy skin swab.</title>
        <authorList>
            <person name="Boxberger M."/>
            <person name="La Scola B."/>
        </authorList>
    </citation>
    <scope>NUCLEOTIDE SEQUENCE [LARGE SCALE GENOMIC DNA]</scope>
    <source>
        <strain evidence="2 3">Marseille-Q0843</strain>
    </source>
</reference>
<dbReference type="RefSeq" id="WP_181755865.1">
    <property type="nucleotide sequence ID" value="NZ_JACEOG010000001.1"/>
</dbReference>
<feature type="chain" id="PRO_5032728403" description="Exo-alpha-sialidase" evidence="1">
    <location>
        <begin position="26"/>
        <end position="279"/>
    </location>
</feature>
<keyword evidence="1" id="KW-0732">Signal</keyword>
<proteinExistence type="predicted"/>
<comment type="caution">
    <text evidence="2">The sequence shown here is derived from an EMBL/GenBank/DDBJ whole genome shotgun (WGS) entry which is preliminary data.</text>
</comment>
<gene>
    <name evidence="2" type="ORF">H1W00_11730</name>
</gene>
<dbReference type="EMBL" id="JACEOG010000001">
    <property type="protein sequence ID" value="MBA4609149.1"/>
    <property type="molecule type" value="Genomic_DNA"/>
</dbReference>
<dbReference type="NCBIfam" id="NF045728">
    <property type="entry name" value="glycosyl_F510_1955"/>
    <property type="match status" value="1"/>
</dbReference>
<evidence type="ECO:0000313" key="2">
    <source>
        <dbReference type="EMBL" id="MBA4609149.1"/>
    </source>
</evidence>
<dbReference type="Proteomes" id="UP000550354">
    <property type="component" value="Unassembled WGS sequence"/>
</dbReference>
<keyword evidence="3" id="KW-1185">Reference proteome</keyword>
<organism evidence="2 3">
    <name type="scientific">Aeromicrobium phoceense</name>
    <dbReference type="NCBI Taxonomy" id="2754045"/>
    <lineage>
        <taxon>Bacteria</taxon>
        <taxon>Bacillati</taxon>
        <taxon>Actinomycetota</taxon>
        <taxon>Actinomycetes</taxon>
        <taxon>Propionibacteriales</taxon>
        <taxon>Nocardioidaceae</taxon>
        <taxon>Aeromicrobium</taxon>
    </lineage>
</organism>
<dbReference type="InterPro" id="IPR015943">
    <property type="entry name" value="WD40/YVTN_repeat-like_dom_sf"/>
</dbReference>
<evidence type="ECO:0000256" key="1">
    <source>
        <dbReference type="SAM" id="SignalP"/>
    </source>
</evidence>
<dbReference type="InterPro" id="IPR054817">
    <property type="entry name" value="Glycosyl_F510_1955-like"/>
</dbReference>
<accession>A0A838XCF1</accession>